<proteinExistence type="predicted"/>
<dbReference type="EMBL" id="BATC01000025">
    <property type="protein sequence ID" value="GAD59374.1"/>
    <property type="molecule type" value="Genomic_DNA"/>
</dbReference>
<gene>
    <name evidence="1" type="ORF">MBEBAB_1624</name>
</gene>
<accession>A0A8E0NBM1</accession>
<evidence type="ECO:0000313" key="2">
    <source>
        <dbReference type="Proteomes" id="UP000016569"/>
    </source>
</evidence>
<reference evidence="2" key="1">
    <citation type="journal article" date="2013" name="Genome Announc.">
        <title>Draft Genome Sequence of the Dimorphic Prosthecate Bacterium Brevundimonas abyssalis TAR-001T.</title>
        <authorList>
            <person name="Tsubouchi T."/>
            <person name="Nishi S."/>
            <person name="Usui K."/>
            <person name="Shimane Y."/>
            <person name="Takaki Y."/>
            <person name="Maruyama T."/>
            <person name="Hatada Y."/>
        </authorList>
    </citation>
    <scope>NUCLEOTIDE SEQUENCE [LARGE SCALE GENOMIC DNA]</scope>
    <source>
        <strain evidence="2">TAR-001</strain>
    </source>
</reference>
<name>A0A8E0NBM1_9CAUL</name>
<dbReference type="RefSeq" id="WP_021697469.1">
    <property type="nucleotide sequence ID" value="NZ_BATC01000025.1"/>
</dbReference>
<evidence type="ECO:0000313" key="1">
    <source>
        <dbReference type="EMBL" id="GAD59374.1"/>
    </source>
</evidence>
<dbReference type="OrthoDB" id="7204187at2"/>
<sequence length="231" mass="24417">MTFPLVTEARKELTVTLAARPVFDLVRRSHVGARVARTVRRAGGESALAGTHRVRLEVADLKRIDVETLRHGVSLLDLPGGATGVAPAFWRTVASSAGRFSLLYTGLQADVEAGLLLVEIMGVDMRATAEDVRAAIDHLGAQRRGVIVHAPPEPGMIARLAPVQPRCVSLDFAGVETESAVDWRAAAELIAQARGVARDVLLVNLPPARGEAAAAAGATHAVFCDMGRLTV</sequence>
<protein>
    <submittedName>
        <fullName evidence="1">Uncharacterized protein</fullName>
    </submittedName>
</protein>
<dbReference type="AlphaFoldDB" id="A0A8E0NBM1"/>
<dbReference type="Proteomes" id="UP000016569">
    <property type="component" value="Unassembled WGS sequence"/>
</dbReference>
<organism evidence="1 2">
    <name type="scientific">Brevundimonas abyssalis TAR-001</name>
    <dbReference type="NCBI Taxonomy" id="1391729"/>
    <lineage>
        <taxon>Bacteria</taxon>
        <taxon>Pseudomonadati</taxon>
        <taxon>Pseudomonadota</taxon>
        <taxon>Alphaproteobacteria</taxon>
        <taxon>Caulobacterales</taxon>
        <taxon>Caulobacteraceae</taxon>
        <taxon>Brevundimonas</taxon>
    </lineage>
</organism>
<keyword evidence="2" id="KW-1185">Reference proteome</keyword>
<comment type="caution">
    <text evidence="1">The sequence shown here is derived from an EMBL/GenBank/DDBJ whole genome shotgun (WGS) entry which is preliminary data.</text>
</comment>